<dbReference type="AlphaFoldDB" id="B6G0V5"/>
<dbReference type="OrthoDB" id="1931739at2"/>
<name>B6G0V5_PEPHT</name>
<keyword evidence="2" id="KW-1185">Reference proteome</keyword>
<organism evidence="1 2">
    <name type="scientific">Peptacetobacter hiranonis (strain DSM 13275 / JCM 10541 / KCTC 15199 / TO-931)</name>
    <name type="common">Clostridium hiranonis</name>
    <dbReference type="NCBI Taxonomy" id="500633"/>
    <lineage>
        <taxon>Bacteria</taxon>
        <taxon>Bacillati</taxon>
        <taxon>Bacillota</taxon>
        <taxon>Clostridia</taxon>
        <taxon>Peptostreptococcales</taxon>
        <taxon>Peptostreptococcaceae</taxon>
        <taxon>Peptacetobacter</taxon>
    </lineage>
</organism>
<protein>
    <submittedName>
        <fullName evidence="1">Uncharacterized protein</fullName>
    </submittedName>
</protein>
<reference evidence="1 2" key="1">
    <citation type="submission" date="2008-09" db="EMBL/GenBank/DDBJ databases">
        <authorList>
            <person name="Fulton L."/>
            <person name="Clifton S."/>
            <person name="Fulton B."/>
            <person name="Xu J."/>
            <person name="Minx P."/>
            <person name="Pepin K.H."/>
            <person name="Johnson M."/>
            <person name="Thiruvilangam P."/>
            <person name="Bhonagiri V."/>
            <person name="Nash W.E."/>
            <person name="Mardis E.R."/>
            <person name="Wilson R.K."/>
        </authorList>
    </citation>
    <scope>NUCLEOTIDE SEQUENCE [LARGE SCALE GENOMIC DNA]</scope>
    <source>
        <strain evidence="1 2">DSM 13275</strain>
    </source>
</reference>
<dbReference type="Proteomes" id="UP000003178">
    <property type="component" value="Unassembled WGS sequence"/>
</dbReference>
<dbReference type="eggNOG" id="ENOG502Z8TW">
    <property type="taxonomic scope" value="Bacteria"/>
</dbReference>
<evidence type="ECO:0000313" key="1">
    <source>
        <dbReference type="EMBL" id="EEA84530.1"/>
    </source>
</evidence>
<sequence>MNNPTIVIAHKIKGRIRIKLSHPLRNGEELMKNLVKKDEIYKANYTDITKSILIEYNPYRISEDEVIIRVIALYSKSYDMIPIRLIYESKKKNLPPMACYSLAMLGIGGISKYITMNQRISDFINWAVVGTTIGAIGEHAYNEINERGYFDPEVVSVMYLINSVTKGEFLLPSAVTWLTTFGRHLIELSYSGLMISVREFKNRDGNKYFDVSVKTDNELSKGAGIIRVFLERFIELERNSMGKSFMVSDRGMTGYSGRLYSDGIEDNSYIGMDTRSLKLYKDAIK</sequence>
<dbReference type="RefSeq" id="WP_006440621.1">
    <property type="nucleotide sequence ID" value="NZ_DS995358.1"/>
</dbReference>
<evidence type="ECO:0000313" key="2">
    <source>
        <dbReference type="Proteomes" id="UP000003178"/>
    </source>
</evidence>
<comment type="caution">
    <text evidence="1">The sequence shown here is derived from an EMBL/GenBank/DDBJ whole genome shotgun (WGS) entry which is preliminary data.</text>
</comment>
<accession>B6G0V5</accession>
<reference evidence="1 2" key="2">
    <citation type="submission" date="2008-10" db="EMBL/GenBank/DDBJ databases">
        <title>Draft genome sequence of Clostridium hiranonis (DSM 13275).</title>
        <authorList>
            <person name="Sudarsanam P."/>
            <person name="Ley R."/>
            <person name="Guruge J."/>
            <person name="Turnbaugh P.J."/>
            <person name="Mahowald M."/>
            <person name="Liep D."/>
            <person name="Gordon J."/>
        </authorList>
    </citation>
    <scope>NUCLEOTIDE SEQUENCE [LARGE SCALE GENOMIC DNA]</scope>
    <source>
        <strain evidence="1 2">DSM 13275</strain>
    </source>
</reference>
<proteinExistence type="predicted"/>
<dbReference type="STRING" id="500633.CLOHIR_01761"/>
<dbReference type="EMBL" id="ABWP01000070">
    <property type="protein sequence ID" value="EEA84530.1"/>
    <property type="molecule type" value="Genomic_DNA"/>
</dbReference>
<gene>
    <name evidence="1" type="ORF">CLOHIR_01761</name>
</gene>
<dbReference type="HOGENOM" id="CLU_1014523_0_0_9"/>